<dbReference type="GO" id="GO:0008253">
    <property type="term" value="F:5'-nucleotidase activity"/>
    <property type="evidence" value="ECO:0007669"/>
    <property type="project" value="InterPro"/>
</dbReference>
<accession>A0A1G7PL71</accession>
<dbReference type="PANTHER" id="PTHR47478:SF1">
    <property type="entry name" value="PYRIMIDINE 5'-NUCLEOTIDASE YJJG"/>
    <property type="match status" value="1"/>
</dbReference>
<reference evidence="1 2" key="1">
    <citation type="submission" date="2016-10" db="EMBL/GenBank/DDBJ databases">
        <authorList>
            <person name="de Groot N.N."/>
        </authorList>
    </citation>
    <scope>NUCLEOTIDE SEQUENCE [LARGE SCALE GENOMIC DNA]</scope>
    <source>
        <strain evidence="1 2">ATCC BAA-466</strain>
    </source>
</reference>
<dbReference type="InterPro" id="IPR041492">
    <property type="entry name" value="HAD_2"/>
</dbReference>
<dbReference type="NCBIfam" id="TIGR01549">
    <property type="entry name" value="HAD-SF-IA-v1"/>
    <property type="match status" value="1"/>
</dbReference>
<keyword evidence="2" id="KW-1185">Reference proteome</keyword>
<evidence type="ECO:0000313" key="2">
    <source>
        <dbReference type="Proteomes" id="UP000199708"/>
    </source>
</evidence>
<proteinExistence type="predicted"/>
<dbReference type="STRING" id="120956.SAMN05421791_101277"/>
<dbReference type="InterPro" id="IPR023214">
    <property type="entry name" value="HAD_sf"/>
</dbReference>
<dbReference type="InterPro" id="IPR052550">
    <property type="entry name" value="Pyrimidine_5'-ntase_YjjG"/>
</dbReference>
<keyword evidence="1" id="KW-0378">Hydrolase</keyword>
<dbReference type="SFLD" id="SFLDS00003">
    <property type="entry name" value="Haloacid_Dehalogenase"/>
    <property type="match status" value="1"/>
</dbReference>
<dbReference type="InterPro" id="IPR036412">
    <property type="entry name" value="HAD-like_sf"/>
</dbReference>
<sequence length="229" mass="25872">MTYQFLLFDLDNTLFNFNQAQDQALLEFLSEQGIAGDQIPAYVEYYVPLNHSLWKKLEAGLIEREELINTRFALLFQHFGQPAKGEDLAAAYQVCMGRQGQLIEGAIDFLTACQKQNKRLFAISNGISKIQRARLDHAKLNPYFEQIFISEEIGHVKPSKDFFTYVASQISEYTNDQALVIGDSLSADIQGALNAGIDCVWFNRLSKDKALTLPANYVVDNYSDLAKII</sequence>
<name>A0A1G7PL71_9LACT</name>
<dbReference type="NCBIfam" id="TIGR02254">
    <property type="entry name" value="YjjG_YfnB"/>
    <property type="match status" value="1"/>
</dbReference>
<dbReference type="AlphaFoldDB" id="A0A1G7PL71"/>
<dbReference type="SFLD" id="SFLDG01135">
    <property type="entry name" value="C1.5.6:_HAD__Beta-PGM__Phospha"/>
    <property type="match status" value="1"/>
</dbReference>
<dbReference type="SFLD" id="SFLDG01129">
    <property type="entry name" value="C1.5:_HAD__Beta-PGM__Phosphata"/>
    <property type="match status" value="1"/>
</dbReference>
<dbReference type="EMBL" id="FNCK01000001">
    <property type="protein sequence ID" value="SDF86399.1"/>
    <property type="molecule type" value="Genomic_DNA"/>
</dbReference>
<dbReference type="Gene3D" id="3.40.50.1000">
    <property type="entry name" value="HAD superfamily/HAD-like"/>
    <property type="match status" value="1"/>
</dbReference>
<dbReference type="Proteomes" id="UP000199708">
    <property type="component" value="Unassembled WGS sequence"/>
</dbReference>
<protein>
    <submittedName>
        <fullName evidence="1">Putative hydrolase of the HAD superfamily</fullName>
    </submittedName>
</protein>
<dbReference type="InterPro" id="IPR006439">
    <property type="entry name" value="HAD-SF_hydro_IA"/>
</dbReference>
<gene>
    <name evidence="1" type="ORF">SAMN05421791_101277</name>
</gene>
<organism evidence="1 2">
    <name type="scientific">Facklamia miroungae</name>
    <dbReference type="NCBI Taxonomy" id="120956"/>
    <lineage>
        <taxon>Bacteria</taxon>
        <taxon>Bacillati</taxon>
        <taxon>Bacillota</taxon>
        <taxon>Bacilli</taxon>
        <taxon>Lactobacillales</taxon>
        <taxon>Aerococcaceae</taxon>
        <taxon>Facklamia</taxon>
    </lineage>
</organism>
<dbReference type="SUPFAM" id="SSF56784">
    <property type="entry name" value="HAD-like"/>
    <property type="match status" value="1"/>
</dbReference>
<dbReference type="Gene3D" id="1.10.150.240">
    <property type="entry name" value="Putative phosphatase, domain 2"/>
    <property type="match status" value="1"/>
</dbReference>
<dbReference type="InterPro" id="IPR011951">
    <property type="entry name" value="HAD-SF_hydro_IA_YjjG/PynA"/>
</dbReference>
<dbReference type="Pfam" id="PF13419">
    <property type="entry name" value="HAD_2"/>
    <property type="match status" value="1"/>
</dbReference>
<dbReference type="PANTHER" id="PTHR47478">
    <property type="match status" value="1"/>
</dbReference>
<dbReference type="InterPro" id="IPR023198">
    <property type="entry name" value="PGP-like_dom2"/>
</dbReference>
<evidence type="ECO:0000313" key="1">
    <source>
        <dbReference type="EMBL" id="SDF86399.1"/>
    </source>
</evidence>